<evidence type="ECO:0000256" key="2">
    <source>
        <dbReference type="SAM" id="Phobius"/>
    </source>
</evidence>
<feature type="region of interest" description="Disordered" evidence="1">
    <location>
        <begin position="29"/>
        <end position="49"/>
    </location>
</feature>
<evidence type="ECO:0000313" key="4">
    <source>
        <dbReference type="Proteomes" id="UP000269793"/>
    </source>
</evidence>
<dbReference type="VEuPathDB" id="FungiDB:DNF11_1334"/>
<feature type="region of interest" description="Disordered" evidence="1">
    <location>
        <begin position="80"/>
        <end position="116"/>
    </location>
</feature>
<keyword evidence="2" id="KW-0812">Transmembrane</keyword>
<evidence type="ECO:0000313" key="3">
    <source>
        <dbReference type="EMBL" id="AYO42284.1"/>
    </source>
</evidence>
<accession>A0A3G2S2S8</accession>
<protein>
    <submittedName>
        <fullName evidence="3">Uncharacterized protein</fullName>
    </submittedName>
</protein>
<dbReference type="AlphaFoldDB" id="A0A3G2S2S8"/>
<keyword evidence="4" id="KW-1185">Reference proteome</keyword>
<organism evidence="3 4">
    <name type="scientific">Malassezia restricta (strain ATCC 96810 / NBRC 103918 / CBS 7877)</name>
    <name type="common">Seborrheic dermatitis infection agent</name>
    <dbReference type="NCBI Taxonomy" id="425264"/>
    <lineage>
        <taxon>Eukaryota</taxon>
        <taxon>Fungi</taxon>
        <taxon>Dikarya</taxon>
        <taxon>Basidiomycota</taxon>
        <taxon>Ustilaginomycotina</taxon>
        <taxon>Malasseziomycetes</taxon>
        <taxon>Malasseziales</taxon>
        <taxon>Malasseziaceae</taxon>
        <taxon>Malassezia</taxon>
    </lineage>
</organism>
<name>A0A3G2S2S8_MALR7</name>
<proteinExistence type="predicted"/>
<dbReference type="Proteomes" id="UP000269793">
    <property type="component" value="Chromosome II"/>
</dbReference>
<evidence type="ECO:0000256" key="1">
    <source>
        <dbReference type="SAM" id="MobiDB-lite"/>
    </source>
</evidence>
<gene>
    <name evidence="3" type="ORF">DNF11_1334</name>
</gene>
<keyword evidence="2" id="KW-0472">Membrane</keyword>
<keyword evidence="2" id="KW-1133">Transmembrane helix</keyword>
<reference evidence="3 4" key="1">
    <citation type="submission" date="2018-10" db="EMBL/GenBank/DDBJ databases">
        <title>Complete genome sequence of Malassezia restricta CBS 7877.</title>
        <authorList>
            <person name="Morand S.C."/>
            <person name="Bertignac M."/>
            <person name="Iltis A."/>
            <person name="Kolder I."/>
            <person name="Pirovano W."/>
            <person name="Jourdain R."/>
            <person name="Clavaud C."/>
        </authorList>
    </citation>
    <scope>NUCLEOTIDE SEQUENCE [LARGE SCALE GENOMIC DNA]</scope>
    <source>
        <strain evidence="3 4">CBS 7877</strain>
    </source>
</reference>
<feature type="transmembrane region" description="Helical" evidence="2">
    <location>
        <begin position="6"/>
        <end position="25"/>
    </location>
</feature>
<dbReference type="EMBL" id="CP033149">
    <property type="protein sequence ID" value="AYO42284.1"/>
    <property type="molecule type" value="Genomic_DNA"/>
</dbReference>
<sequence length="116" mass="12506">METQQAVSYGAIACAVLAIVTWVFWPRPASKKSSDYDPKTGLGRGAPGFQTNVKRVALPAELVARIRAGEQVSAEEITAAQSHVSKGLPSAPKENDWLGPTATSRSKKTTRRKNKK</sequence>
<feature type="compositionally biased region" description="Basic residues" evidence="1">
    <location>
        <begin position="105"/>
        <end position="116"/>
    </location>
</feature>
<dbReference type="OrthoDB" id="3260758at2759"/>